<proteinExistence type="predicted"/>
<name>A0ABD3I4J7_9MARC</name>
<evidence type="ECO:0000256" key="1">
    <source>
        <dbReference type="SAM" id="MobiDB-lite"/>
    </source>
</evidence>
<evidence type="ECO:0000313" key="2">
    <source>
        <dbReference type="EMBL" id="KAL3697360.1"/>
    </source>
</evidence>
<dbReference type="Proteomes" id="UP001633002">
    <property type="component" value="Unassembled WGS sequence"/>
</dbReference>
<comment type="caution">
    <text evidence="2">The sequence shown here is derived from an EMBL/GenBank/DDBJ whole genome shotgun (WGS) entry which is preliminary data.</text>
</comment>
<organism evidence="2 3">
    <name type="scientific">Riccia sorocarpa</name>
    <dbReference type="NCBI Taxonomy" id="122646"/>
    <lineage>
        <taxon>Eukaryota</taxon>
        <taxon>Viridiplantae</taxon>
        <taxon>Streptophyta</taxon>
        <taxon>Embryophyta</taxon>
        <taxon>Marchantiophyta</taxon>
        <taxon>Marchantiopsida</taxon>
        <taxon>Marchantiidae</taxon>
        <taxon>Marchantiales</taxon>
        <taxon>Ricciaceae</taxon>
        <taxon>Riccia</taxon>
    </lineage>
</organism>
<keyword evidence="3" id="KW-1185">Reference proteome</keyword>
<sequence length="134" mass="15392">MIAMDRRQQKTEQKSHGGDESLGAKPSSESAPKIPKFDRSSEDHYFLKSNEFATWPREEQIYFSDLSSEDTYKCFLKFVDVWNAGKLSHKDYEGIKRAEWTNHNWGIKKGPGDSVAVEAANLVYGKPFEKLWKG</sequence>
<accession>A0ABD3I4J7</accession>
<dbReference type="PANTHER" id="PTHR34117:SF1">
    <property type="entry name" value="STYLE CELL-CYCLE INHIBITOR 1"/>
    <property type="match status" value="1"/>
</dbReference>
<dbReference type="EMBL" id="JBJQOH010000002">
    <property type="protein sequence ID" value="KAL3697360.1"/>
    <property type="molecule type" value="Genomic_DNA"/>
</dbReference>
<dbReference type="AlphaFoldDB" id="A0ABD3I4J7"/>
<protein>
    <submittedName>
        <fullName evidence="2">Uncharacterized protein</fullName>
    </submittedName>
</protein>
<feature type="compositionally biased region" description="Basic and acidic residues" evidence="1">
    <location>
        <begin position="1"/>
        <end position="19"/>
    </location>
</feature>
<gene>
    <name evidence="2" type="ORF">R1sor_011436</name>
</gene>
<feature type="region of interest" description="Disordered" evidence="1">
    <location>
        <begin position="1"/>
        <end position="38"/>
    </location>
</feature>
<reference evidence="2 3" key="1">
    <citation type="submission" date="2024-09" db="EMBL/GenBank/DDBJ databases">
        <title>Chromosome-scale assembly of Riccia sorocarpa.</title>
        <authorList>
            <person name="Paukszto L."/>
        </authorList>
    </citation>
    <scope>NUCLEOTIDE SEQUENCE [LARGE SCALE GENOMIC DNA]</scope>
    <source>
        <strain evidence="2">LP-2024</strain>
        <tissue evidence="2">Aerial parts of the thallus</tissue>
    </source>
</reference>
<evidence type="ECO:0000313" key="3">
    <source>
        <dbReference type="Proteomes" id="UP001633002"/>
    </source>
</evidence>
<dbReference type="PANTHER" id="PTHR34117">
    <property type="entry name" value="STYLE CELL-CYCLE INHIBITOR 1"/>
    <property type="match status" value="1"/>
</dbReference>
<dbReference type="InterPro" id="IPR044688">
    <property type="entry name" value="SCI-1-like"/>
</dbReference>